<dbReference type="PANTHER" id="PTHR43520">
    <property type="entry name" value="ATP7, ISOFORM B"/>
    <property type="match status" value="1"/>
</dbReference>
<dbReference type="Pfam" id="PF02705">
    <property type="entry name" value="K_trans"/>
    <property type="match status" value="1"/>
</dbReference>
<dbReference type="Gene3D" id="1.10.275.10">
    <property type="entry name" value="Fumarase/aspartase (N-terminal domain)"/>
    <property type="match status" value="1"/>
</dbReference>
<dbReference type="EMBL" id="JADFTS010000009">
    <property type="protein sequence ID" value="KAF9587820.1"/>
    <property type="molecule type" value="Genomic_DNA"/>
</dbReference>
<gene>
    <name evidence="3" type="ORF">IFM89_005824</name>
</gene>
<organism evidence="3 4">
    <name type="scientific">Coptis chinensis</name>
    <dbReference type="NCBI Taxonomy" id="261450"/>
    <lineage>
        <taxon>Eukaryota</taxon>
        <taxon>Viridiplantae</taxon>
        <taxon>Streptophyta</taxon>
        <taxon>Embryophyta</taxon>
        <taxon>Tracheophyta</taxon>
        <taxon>Spermatophyta</taxon>
        <taxon>Magnoliopsida</taxon>
        <taxon>Ranunculales</taxon>
        <taxon>Ranunculaceae</taxon>
        <taxon>Coptidoideae</taxon>
        <taxon>Coptis</taxon>
    </lineage>
</organism>
<sequence length="398" mass="45180">MELIGKNTTFIFNYFGIIFFDILHNSLCERWSCFGSSVGPGRDLLFDGLLAFGKGSPNMNSLVGFGSILCISYKCGVIAKPRLGWDASFFDEPVMLLGFVLLGRSLEEKARLSASSDMNELLSLVSSQSRLVITSLKENLFPCIKKRALRFQFERKNWDLWVKYTMVLDYLTLAERVQSAIQNLREEFGEQRVVLRDVKEGKDVKALVAFAHDKLKHIDIWLTCLVLPNRYSSLMKPKSIWNVDDTLCSMLEHLLQLEPIDSKLDGRRYRVTKQFDLETKQQSLLFQSLGVVYGDLGTSPLYVFYNTFPYGVKDPEDIIGALSARVHTHTSTAEGRLNFCPLGACALAGTGLPIDRFMTSNALGFTAPVRNRGEMYYKKRVELMKPVEEFYRAYRALA</sequence>
<dbReference type="GO" id="GO:0005507">
    <property type="term" value="F:copper ion binding"/>
    <property type="evidence" value="ECO:0007669"/>
    <property type="project" value="TreeGrafter"/>
</dbReference>
<dbReference type="GO" id="GO:0043682">
    <property type="term" value="F:P-type divalent copper transporter activity"/>
    <property type="evidence" value="ECO:0007669"/>
    <property type="project" value="TreeGrafter"/>
</dbReference>
<evidence type="ECO:0000256" key="1">
    <source>
        <dbReference type="ARBA" id="ARBA00022967"/>
    </source>
</evidence>
<dbReference type="GO" id="GO:0016020">
    <property type="term" value="C:membrane"/>
    <property type="evidence" value="ECO:0007669"/>
    <property type="project" value="TreeGrafter"/>
</dbReference>
<proteinExistence type="predicted"/>
<dbReference type="InterPro" id="IPR024083">
    <property type="entry name" value="Fumarase/histidase_N"/>
</dbReference>
<feature type="domain" description="K+ potassium transporter integral membrane" evidence="2">
    <location>
        <begin position="285"/>
        <end position="326"/>
    </location>
</feature>
<keyword evidence="1" id="KW-1278">Translocase</keyword>
<evidence type="ECO:0000259" key="2">
    <source>
        <dbReference type="Pfam" id="PF02705"/>
    </source>
</evidence>
<accession>A0A835GWK1</accession>
<dbReference type="AlphaFoldDB" id="A0A835GWK1"/>
<protein>
    <recommendedName>
        <fullName evidence="2">K+ potassium transporter integral membrane domain-containing protein</fullName>
    </recommendedName>
</protein>
<reference evidence="3 4" key="1">
    <citation type="submission" date="2020-10" db="EMBL/GenBank/DDBJ databases">
        <title>The Coptis chinensis genome and diversification of protoberbering-type alkaloids.</title>
        <authorList>
            <person name="Wang B."/>
            <person name="Shu S."/>
            <person name="Song C."/>
            <person name="Liu Y."/>
        </authorList>
    </citation>
    <scope>NUCLEOTIDE SEQUENCE [LARGE SCALE GENOMIC DNA]</scope>
    <source>
        <strain evidence="3">HL-2020</strain>
        <tissue evidence="3">Leaf</tissue>
    </source>
</reference>
<dbReference type="InterPro" id="IPR053951">
    <property type="entry name" value="K_trans_N"/>
</dbReference>
<dbReference type="GO" id="GO:0055070">
    <property type="term" value="P:copper ion homeostasis"/>
    <property type="evidence" value="ECO:0007669"/>
    <property type="project" value="TreeGrafter"/>
</dbReference>
<keyword evidence="4" id="KW-1185">Reference proteome</keyword>
<dbReference type="Proteomes" id="UP000631114">
    <property type="component" value="Unassembled WGS sequence"/>
</dbReference>
<dbReference type="SUPFAM" id="SSF48557">
    <property type="entry name" value="L-aspartase-like"/>
    <property type="match status" value="1"/>
</dbReference>
<dbReference type="OrthoDB" id="504708at2759"/>
<evidence type="ECO:0000313" key="4">
    <source>
        <dbReference type="Proteomes" id="UP000631114"/>
    </source>
</evidence>
<comment type="caution">
    <text evidence="3">The sequence shown here is derived from an EMBL/GenBank/DDBJ whole genome shotgun (WGS) entry which is preliminary data.</text>
</comment>
<dbReference type="PANTHER" id="PTHR43520:SF19">
    <property type="entry name" value="COPPER-TRANSPORTING ATPASE PAA2, CHLOROPLASTIC"/>
    <property type="match status" value="1"/>
</dbReference>
<dbReference type="GO" id="GO:0003824">
    <property type="term" value="F:catalytic activity"/>
    <property type="evidence" value="ECO:0007669"/>
    <property type="project" value="InterPro"/>
</dbReference>
<name>A0A835GWK1_9MAGN</name>
<dbReference type="InterPro" id="IPR008948">
    <property type="entry name" value="L-Aspartase-like"/>
</dbReference>
<evidence type="ECO:0000313" key="3">
    <source>
        <dbReference type="EMBL" id="KAF9587820.1"/>
    </source>
</evidence>